<dbReference type="EMBL" id="BRXU01000034">
    <property type="protein sequence ID" value="GLC60342.1"/>
    <property type="molecule type" value="Genomic_DNA"/>
</dbReference>
<dbReference type="Gene3D" id="3.40.50.1000">
    <property type="entry name" value="HAD superfamily/HAD-like"/>
    <property type="match status" value="2"/>
</dbReference>
<feature type="region of interest" description="Disordered" evidence="2">
    <location>
        <begin position="127"/>
        <end position="149"/>
    </location>
</feature>
<dbReference type="Gene3D" id="3.90.1070.10">
    <property type="match status" value="2"/>
</dbReference>
<dbReference type="GO" id="GO:0016787">
    <property type="term" value="F:hydrolase activity"/>
    <property type="evidence" value="ECO:0007669"/>
    <property type="project" value="UniProtKB-KW"/>
</dbReference>
<feature type="region of interest" description="Disordered" evidence="2">
    <location>
        <begin position="234"/>
        <end position="263"/>
    </location>
</feature>
<evidence type="ECO:0000313" key="5">
    <source>
        <dbReference type="Proteomes" id="UP001165080"/>
    </source>
</evidence>
<feature type="compositionally biased region" description="Low complexity" evidence="2">
    <location>
        <begin position="23"/>
        <end position="33"/>
    </location>
</feature>
<dbReference type="SUPFAM" id="SSF56784">
    <property type="entry name" value="HAD-like"/>
    <property type="match status" value="1"/>
</dbReference>
<comment type="caution">
    <text evidence="4">The sequence shown here is derived from an EMBL/GenBank/DDBJ whole genome shotgun (WGS) entry which is preliminary data.</text>
</comment>
<evidence type="ECO:0000256" key="2">
    <source>
        <dbReference type="SAM" id="MobiDB-lite"/>
    </source>
</evidence>
<reference evidence="4 5" key="1">
    <citation type="journal article" date="2023" name="Commun. Biol.">
        <title>Reorganization of the ancestral sex-determining regions during the evolution of trioecy in Pleodorina starrii.</title>
        <authorList>
            <person name="Takahashi K."/>
            <person name="Suzuki S."/>
            <person name="Kawai-Toyooka H."/>
            <person name="Yamamoto K."/>
            <person name="Hamaji T."/>
            <person name="Ootsuki R."/>
            <person name="Yamaguchi H."/>
            <person name="Kawachi M."/>
            <person name="Higashiyama T."/>
            <person name="Nozaki H."/>
        </authorList>
    </citation>
    <scope>NUCLEOTIDE SEQUENCE [LARGE SCALE GENOMIC DNA]</scope>
    <source>
        <strain evidence="4 5">NIES-4479</strain>
    </source>
</reference>
<dbReference type="PANTHER" id="PTHR46521">
    <property type="entry name" value="SUCROSE-PHOSPHATASE 2-RELATED"/>
    <property type="match status" value="1"/>
</dbReference>
<dbReference type="PANTHER" id="PTHR46521:SF4">
    <property type="entry name" value="SUCROSE-PHOSPHATASE 2-RELATED"/>
    <property type="match status" value="1"/>
</dbReference>
<organism evidence="4 5">
    <name type="scientific">Pleodorina starrii</name>
    <dbReference type="NCBI Taxonomy" id="330485"/>
    <lineage>
        <taxon>Eukaryota</taxon>
        <taxon>Viridiplantae</taxon>
        <taxon>Chlorophyta</taxon>
        <taxon>core chlorophytes</taxon>
        <taxon>Chlorophyceae</taxon>
        <taxon>CS clade</taxon>
        <taxon>Chlamydomonadales</taxon>
        <taxon>Volvocaceae</taxon>
        <taxon>Pleodorina</taxon>
    </lineage>
</organism>
<dbReference type="InterPro" id="IPR051518">
    <property type="entry name" value="Sucrose_Phosphatase"/>
</dbReference>
<sequence length="595" mass="61865">MDAQHAQPLPQTAASQQPCLKPADGSSNEAAAAASAAGGGPLPFWRHSYPPRLVLVSDLVQNEDTTHKHLLTFNALWHMYDTASRNLLVYSTGRSPRLYRELWEEAPLLTPHVLICSVGTEIFYLVPEPDEPRNGDGDDGGDRGGGSNAALDAAALAGGCVPRRHRYEPDAEWEALLDKGWDRQRVLQVAARFPELRRQVDSEQRRHKLSFHLEAPGKAAAVAQTADAAAAAAAAAPPSSTSRSTAATVEAPATPEDTAVGAATPTVQPREPHEVLRLLEEALREEGLKVKVVYSGGRDVDLLAEGAGKGAALRFLLGRLRRAGLEPVDGVQVNGDSGNDIELFQVPGVCGCVVANAFPELREFARKRQQQAKEEEEEQRPAGATHACKVFQASEPCAGGILQALRHFRLLPPPALHPPASRVDDDDDGRSPTSLVAAAHARLLDCGGDAAAAAASGGGGGGAGGDEAEVIQGDVAAAAAAAAAAGVWMDELELHAAKPAAGGDDAAAAYRLLPNGRRNLGKMDRMLLLVYGSSGCGGVGKGPESASSMDTLSTAAAGDAAPAAPAAGGEVQRLIARLVRGGSFGLRDVPLPPDV</sequence>
<feature type="region of interest" description="Disordered" evidence="2">
    <location>
        <begin position="1"/>
        <end position="33"/>
    </location>
</feature>
<dbReference type="Pfam" id="PF05116">
    <property type="entry name" value="S6PP"/>
    <property type="match status" value="3"/>
</dbReference>
<feature type="domain" description="Sucrose phosphatase-like" evidence="3">
    <location>
        <begin position="161"/>
        <end position="223"/>
    </location>
</feature>
<dbReference type="InterPro" id="IPR006380">
    <property type="entry name" value="SPP-like_dom"/>
</dbReference>
<evidence type="ECO:0000259" key="3">
    <source>
        <dbReference type="Pfam" id="PF05116"/>
    </source>
</evidence>
<accession>A0A9W6F8G9</accession>
<dbReference type="InterPro" id="IPR036412">
    <property type="entry name" value="HAD-like_sf"/>
</dbReference>
<dbReference type="AlphaFoldDB" id="A0A9W6F8G9"/>
<keyword evidence="5" id="KW-1185">Reference proteome</keyword>
<evidence type="ECO:0000313" key="4">
    <source>
        <dbReference type="EMBL" id="GLC60342.1"/>
    </source>
</evidence>
<feature type="compositionally biased region" description="Polar residues" evidence="2">
    <location>
        <begin position="9"/>
        <end position="18"/>
    </location>
</feature>
<evidence type="ECO:0000256" key="1">
    <source>
        <dbReference type="ARBA" id="ARBA00022801"/>
    </source>
</evidence>
<feature type="domain" description="Sucrose phosphatase-like" evidence="3">
    <location>
        <begin position="267"/>
        <end position="409"/>
    </location>
</feature>
<feature type="compositionally biased region" description="Low complexity" evidence="2">
    <location>
        <begin position="234"/>
        <end position="259"/>
    </location>
</feature>
<proteinExistence type="predicted"/>
<keyword evidence="1" id="KW-0378">Hydrolase</keyword>
<feature type="compositionally biased region" description="Basic and acidic residues" evidence="2">
    <location>
        <begin position="130"/>
        <end position="142"/>
    </location>
</feature>
<gene>
    <name evidence="4" type="primary">PLEST002149</name>
    <name evidence="4" type="ORF">PLESTB_001601800</name>
</gene>
<dbReference type="Proteomes" id="UP001165080">
    <property type="component" value="Unassembled WGS sequence"/>
</dbReference>
<dbReference type="InterPro" id="IPR023214">
    <property type="entry name" value="HAD_sf"/>
</dbReference>
<protein>
    <recommendedName>
        <fullName evidence="3">Sucrose phosphatase-like domain-containing protein</fullName>
    </recommendedName>
</protein>
<name>A0A9W6F8G9_9CHLO</name>
<feature type="domain" description="Sucrose phosphatase-like" evidence="3">
    <location>
        <begin position="52"/>
        <end position="124"/>
    </location>
</feature>